<accession>A0ABW1KR29</accession>
<keyword evidence="1" id="KW-0812">Transmembrane</keyword>
<evidence type="ECO:0000313" key="2">
    <source>
        <dbReference type="EMBL" id="MFC6034318.1"/>
    </source>
</evidence>
<dbReference type="EMBL" id="JBHPON010000001">
    <property type="protein sequence ID" value="MFC6034318.1"/>
    <property type="molecule type" value="Genomic_DNA"/>
</dbReference>
<organism evidence="2 3">
    <name type="scientific">Hyphococcus aureus</name>
    <dbReference type="NCBI Taxonomy" id="2666033"/>
    <lineage>
        <taxon>Bacteria</taxon>
        <taxon>Pseudomonadati</taxon>
        <taxon>Pseudomonadota</taxon>
        <taxon>Alphaproteobacteria</taxon>
        <taxon>Parvularculales</taxon>
        <taxon>Parvularculaceae</taxon>
        <taxon>Hyphococcus</taxon>
    </lineage>
</organism>
<gene>
    <name evidence="2" type="ORF">ACFMB1_02115</name>
</gene>
<keyword evidence="1" id="KW-1133">Transmembrane helix</keyword>
<dbReference type="Proteomes" id="UP001596116">
    <property type="component" value="Unassembled WGS sequence"/>
</dbReference>
<feature type="transmembrane region" description="Helical" evidence="1">
    <location>
        <begin position="12"/>
        <end position="30"/>
    </location>
</feature>
<evidence type="ECO:0008006" key="4">
    <source>
        <dbReference type="Google" id="ProtNLM"/>
    </source>
</evidence>
<proteinExistence type="predicted"/>
<name>A0ABW1KR29_9PROT</name>
<evidence type="ECO:0000313" key="3">
    <source>
        <dbReference type="Proteomes" id="UP001596116"/>
    </source>
</evidence>
<feature type="transmembrane region" description="Helical" evidence="1">
    <location>
        <begin position="98"/>
        <end position="121"/>
    </location>
</feature>
<keyword evidence="3" id="KW-1185">Reference proteome</keyword>
<feature type="transmembrane region" description="Helical" evidence="1">
    <location>
        <begin position="42"/>
        <end position="64"/>
    </location>
</feature>
<sequence>MQELLSHEIIEPLLVFGPGVLVALIILAVASKGLRGSAGAALGAFFFSICAVIALTAAIIFGLIEFYLPGAIANCEALEQAAWERGEPGIFDCEDEGLIVAFPVFAAGGALIIILVGSLLIRLTRRRSI</sequence>
<reference evidence="2 3" key="1">
    <citation type="submission" date="2024-09" db="EMBL/GenBank/DDBJ databases">
        <authorList>
            <person name="Zhang Z.-H."/>
        </authorList>
    </citation>
    <scope>NUCLEOTIDE SEQUENCE [LARGE SCALE GENOMIC DNA]</scope>
    <source>
        <strain evidence="2 3">HHTR114</strain>
    </source>
</reference>
<evidence type="ECO:0000256" key="1">
    <source>
        <dbReference type="SAM" id="Phobius"/>
    </source>
</evidence>
<protein>
    <recommendedName>
        <fullName evidence="4">Disulfide bond formation protein B</fullName>
    </recommendedName>
</protein>
<dbReference type="RefSeq" id="WP_379880364.1">
    <property type="nucleotide sequence ID" value="NZ_JBHPON010000001.1"/>
</dbReference>
<comment type="caution">
    <text evidence="2">The sequence shown here is derived from an EMBL/GenBank/DDBJ whole genome shotgun (WGS) entry which is preliminary data.</text>
</comment>
<keyword evidence="1" id="KW-0472">Membrane</keyword>